<accession>A0ABT8GYL9</accession>
<dbReference type="Gene3D" id="3.40.50.300">
    <property type="entry name" value="P-loop containing nucleotide triphosphate hydrolases"/>
    <property type="match status" value="1"/>
</dbReference>
<protein>
    <submittedName>
        <fullName evidence="2">AAA family ATPase</fullName>
    </submittedName>
</protein>
<dbReference type="Gene3D" id="3.40.1360.10">
    <property type="match status" value="1"/>
</dbReference>
<dbReference type="InterPro" id="IPR027417">
    <property type="entry name" value="P-loop_NTPase"/>
</dbReference>
<dbReference type="InterPro" id="IPR034154">
    <property type="entry name" value="TOPRIM_DnaG/twinkle"/>
</dbReference>
<dbReference type="RefSeq" id="WP_269502820.1">
    <property type="nucleotide sequence ID" value="NZ_JAPWIO010000006.1"/>
</dbReference>
<dbReference type="CDD" id="cd01029">
    <property type="entry name" value="TOPRIM_primases"/>
    <property type="match status" value="1"/>
</dbReference>
<feature type="region of interest" description="Disordered" evidence="1">
    <location>
        <begin position="557"/>
        <end position="611"/>
    </location>
</feature>
<reference evidence="2 3" key="1">
    <citation type="submission" date="2023-07" db="EMBL/GenBank/DDBJ databases">
        <title>Strategy for survival of the halotoleranting strain Dietzia MX2 from the Yakshinskoe mineral salts deposit.</title>
        <authorList>
            <person name="Kharitonova M.A."/>
            <person name="Kupriyanova-Ashina F.G."/>
            <person name="Shakirov T.R."/>
            <person name="Vafina M.S."/>
            <person name="Ilinskaya O.N."/>
        </authorList>
    </citation>
    <scope>NUCLEOTIDE SEQUENCE [LARGE SCALE GENOMIC DNA]</scope>
    <source>
        <strain evidence="2 3">MX2</strain>
    </source>
</reference>
<keyword evidence="3" id="KW-1185">Reference proteome</keyword>
<dbReference type="SUPFAM" id="SSF52540">
    <property type="entry name" value="P-loop containing nucleoside triphosphate hydrolases"/>
    <property type="match status" value="1"/>
</dbReference>
<feature type="compositionally biased region" description="Polar residues" evidence="1">
    <location>
        <begin position="592"/>
        <end position="607"/>
    </location>
</feature>
<dbReference type="SUPFAM" id="SSF56731">
    <property type="entry name" value="DNA primase core"/>
    <property type="match status" value="1"/>
</dbReference>
<comment type="caution">
    <text evidence="2">The sequence shown here is derived from an EMBL/GenBank/DDBJ whole genome shotgun (WGS) entry which is preliminary data.</text>
</comment>
<gene>
    <name evidence="2" type="ORF">QYF62_04450</name>
</gene>
<dbReference type="EMBL" id="JAUHTB010000003">
    <property type="protein sequence ID" value="MDN4505309.1"/>
    <property type="molecule type" value="Genomic_DNA"/>
</dbReference>
<organism evidence="2 3">
    <name type="scientific">Dietzia maris</name>
    <dbReference type="NCBI Taxonomy" id="37915"/>
    <lineage>
        <taxon>Bacteria</taxon>
        <taxon>Bacillati</taxon>
        <taxon>Actinomycetota</taxon>
        <taxon>Actinomycetes</taxon>
        <taxon>Mycobacteriales</taxon>
        <taxon>Dietziaceae</taxon>
        <taxon>Dietzia</taxon>
    </lineage>
</organism>
<evidence type="ECO:0000256" key="1">
    <source>
        <dbReference type="SAM" id="MobiDB-lite"/>
    </source>
</evidence>
<dbReference type="Pfam" id="PF13155">
    <property type="entry name" value="Toprim_2"/>
    <property type="match status" value="1"/>
</dbReference>
<proteinExistence type="predicted"/>
<evidence type="ECO:0000313" key="3">
    <source>
        <dbReference type="Proteomes" id="UP001172702"/>
    </source>
</evidence>
<dbReference type="Proteomes" id="UP001172702">
    <property type="component" value="Unassembled WGS sequence"/>
</dbReference>
<sequence length="673" mass="72191">MGAALNRLRDAWNDAGLAFDDKVDNTASAQAPGHSPADRSVSIRQIDGQVLMFCHAGHDTSTVLAEVGLTTADLFDSPKGVTYDYPDGRKVHRTPNKKFRQAGNTAGTALYRAEKLPEGKDLQVFVVEGEKDVHALESVGVYAVTSGGANSVRKRDWSPLAGRHVTIVADDDEPGHKYAAQVAAELENIAASITVVKAKSGKDAADHIAAGHTVTEFQKIETKPTGRRLKISFGHEVMMRKIEWLIPDWIPRSALTLLAGREGLGKSTIAVAWTAAETVKGNYVLYVHTEDSREHTVAPRLKAAGADMSKVIFVDVETETSDSGTITLPLDNDALEQVIAEYKVTFMVLDAATSSMSSELSGKDDRQVRQFLEPLAQMAARQKMVVLGLVHFGKRDGADSGKLILGSIAWSQVARSVLSVALDEDQDQLIITNTKGNLATCVRSEAARIVSQAIDTEDGSTEVGKVKWLGEVKADARDFLAGDAIDGDERTEIEKIILDYLKDNGGSAPAKEVLKATRDAGLDDNTVKKARRKMGVKTEKAGGTGVGWVWTIDYAPEAEQEKPEDGKPEESKVPKESKGAHARVKAPLDSLPESSTPVPAGTSTTLPTPDAHRDVIGALSATYGLDARTIAGSVSPRYRDQVPAILQALVAEGIATTDGTKYLRATDKREVAA</sequence>
<evidence type="ECO:0000313" key="2">
    <source>
        <dbReference type="EMBL" id="MDN4505309.1"/>
    </source>
</evidence>
<feature type="compositionally biased region" description="Basic and acidic residues" evidence="1">
    <location>
        <begin position="559"/>
        <end position="579"/>
    </location>
</feature>
<dbReference type="Pfam" id="PF13481">
    <property type="entry name" value="AAA_25"/>
    <property type="match status" value="1"/>
</dbReference>
<name>A0ABT8GYL9_9ACTN</name>